<proteinExistence type="predicted"/>
<evidence type="ECO:0000313" key="2">
    <source>
        <dbReference type="EMBL" id="AFK18220.2"/>
    </source>
</evidence>
<organism evidence="2 4">
    <name type="scientific">Haloferax mediterranei (strain ATCC 33500 / DSM 1411 / JCM 8866 / NBRC 14739 / NCIMB 2177 / R-4)</name>
    <name type="common">Halobacterium mediterranei</name>
    <dbReference type="NCBI Taxonomy" id="523841"/>
    <lineage>
        <taxon>Archaea</taxon>
        <taxon>Methanobacteriati</taxon>
        <taxon>Methanobacteriota</taxon>
        <taxon>Stenosarchaea group</taxon>
        <taxon>Halobacteria</taxon>
        <taxon>Halobacteriales</taxon>
        <taxon>Haloferacaceae</taxon>
        <taxon>Haloferax</taxon>
    </lineage>
</organism>
<name>I3R1W0_HALMT</name>
<reference evidence="2" key="1">
    <citation type="journal article" date="2012" name="Appl. Environ. Microbiol.">
        <title>Identification of the haloarchaeal phasin (PhaP) that functions in polyhydroxyalkanoate accumulation and granule formation in Haloferax mediterranei.</title>
        <authorList>
            <person name="Cai S."/>
            <person name="Cai L."/>
            <person name="Liu H."/>
            <person name="Liu X."/>
            <person name="Han J."/>
            <person name="Zhou J."/>
            <person name="Xiang H."/>
        </authorList>
    </citation>
    <scope>NUCLEOTIDE SEQUENCE</scope>
    <source>
        <strain>CGMCC 1.2087</strain>
    </source>
</reference>
<dbReference type="EMBL" id="CP001868">
    <property type="protein sequence ID" value="AFK18220.2"/>
    <property type="molecule type" value="Genomic_DNA"/>
</dbReference>
<evidence type="ECO:0000313" key="4">
    <source>
        <dbReference type="Proteomes" id="UP000006469"/>
    </source>
</evidence>
<reference evidence="2 4" key="2">
    <citation type="journal article" date="2012" name="J. Bacteriol.">
        <title>Complete genome sequence of the metabolically versatile halophilic archaeon Haloferax mediterranei, a poly(3-hydroxybutyrate-co-3-hydroxyvalerate) producer.</title>
        <authorList>
            <person name="Han J."/>
            <person name="Zhang F."/>
            <person name="Hou J."/>
            <person name="Liu X."/>
            <person name="Li M."/>
            <person name="Liu H."/>
            <person name="Cai L."/>
            <person name="Zhang B."/>
            <person name="Chen Y."/>
            <person name="Zhou J."/>
            <person name="Hu S."/>
            <person name="Xiang H."/>
        </authorList>
    </citation>
    <scope>NUCLEOTIDE SEQUENCE [LARGE SCALE GENOMIC DNA]</scope>
    <source>
        <strain evidence="4">ATCC 33500 / DSM 1411 / JCM 8866 / NBRC 14739 / NCIMB 2177 / R-4</strain>
        <strain evidence="2">CGMCC 1.2087</strain>
    </source>
</reference>
<dbReference type="KEGG" id="hme:HFX_0488"/>
<dbReference type="eggNOG" id="arCOG10374">
    <property type="taxonomic scope" value="Archaea"/>
</dbReference>
<dbReference type="RefSeq" id="WP_081603713.1">
    <property type="nucleotide sequence ID" value="NC_017941.2"/>
</dbReference>
<dbReference type="Pfam" id="PF24445">
    <property type="entry name" value="DUF7564"/>
    <property type="match status" value="1"/>
</dbReference>
<dbReference type="OrthoDB" id="292583at2157"/>
<reference evidence="3 5" key="4">
    <citation type="submission" date="2019-04" db="EMBL/GenBank/DDBJ databases">
        <title>Methylomes of two halophilic Archaea, Haloarcula marismortui and Haloferax mediterranei.</title>
        <authorList>
            <person name="DasSarma S."/>
            <person name="DasSarma P."/>
            <person name="DasSarma S."/>
            <person name="Fomenkov A."/>
            <person name="Vincze T."/>
            <person name="Anton B.P."/>
            <person name="Roberts R.J."/>
        </authorList>
    </citation>
    <scope>NUCLEOTIDE SEQUENCE [LARGE SCALE GENOMIC DNA]</scope>
    <source>
        <strain evidence="3">ATCC 33500</strain>
        <strain evidence="5">ATCC 33500 / DSM 1411 / JCM 8866 / NBRC 14739 / NCIMB 2177 / R-4</strain>
    </source>
</reference>
<sequence>MTQSPVCIRCGEQYLFSGTYKGNYCQDCHGDWSAGPRTEDAPRVHSQSTRTSPARRRDADEGTEEPEPPYDEE</sequence>
<dbReference type="Proteomes" id="UP000006469">
    <property type="component" value="Chromosome"/>
</dbReference>
<evidence type="ECO:0000313" key="5">
    <source>
        <dbReference type="Proteomes" id="UP000299011"/>
    </source>
</evidence>
<accession>I3R1W0</accession>
<dbReference type="AlphaFoldDB" id="I3R1W0"/>
<feature type="compositionally biased region" description="Acidic residues" evidence="1">
    <location>
        <begin position="61"/>
        <end position="73"/>
    </location>
</feature>
<dbReference type="GeneID" id="40155849"/>
<evidence type="ECO:0000313" key="3">
    <source>
        <dbReference type="EMBL" id="QCQ74743.1"/>
    </source>
</evidence>
<protein>
    <recommendedName>
        <fullName evidence="6">Small CPxCG-related zinc finger protein</fullName>
    </recommendedName>
</protein>
<dbReference type="InterPro" id="IPR055986">
    <property type="entry name" value="DUF7564"/>
</dbReference>
<dbReference type="EMBL" id="CP039139">
    <property type="protein sequence ID" value="QCQ74743.1"/>
    <property type="molecule type" value="Genomic_DNA"/>
</dbReference>
<dbReference type="HOGENOM" id="CLU_2678820_0_0_2"/>
<dbReference type="Proteomes" id="UP000299011">
    <property type="component" value="Chromosome"/>
</dbReference>
<reference evidence="2" key="3">
    <citation type="submission" date="2014-05" db="EMBL/GenBank/DDBJ databases">
        <authorList>
            <person name="Wang L."/>
            <person name="Yang H."/>
            <person name="Xiang H."/>
        </authorList>
    </citation>
    <scope>NUCLEOTIDE SEQUENCE</scope>
    <source>
        <strain>CGMCC 1.2087</strain>
    </source>
</reference>
<evidence type="ECO:0000256" key="1">
    <source>
        <dbReference type="SAM" id="MobiDB-lite"/>
    </source>
</evidence>
<gene>
    <name evidence="2" type="ordered locus">HFX_0488</name>
    <name evidence="3" type="ORF">E6P09_05490</name>
</gene>
<evidence type="ECO:0008006" key="6">
    <source>
        <dbReference type="Google" id="ProtNLM"/>
    </source>
</evidence>
<feature type="region of interest" description="Disordered" evidence="1">
    <location>
        <begin position="31"/>
        <end position="73"/>
    </location>
</feature>